<dbReference type="InterPro" id="IPR029058">
    <property type="entry name" value="AB_hydrolase_fold"/>
</dbReference>
<keyword evidence="2" id="KW-1185">Reference proteome</keyword>
<dbReference type="OrthoDB" id="184858at2"/>
<dbReference type="GO" id="GO:0016787">
    <property type="term" value="F:hydrolase activity"/>
    <property type="evidence" value="ECO:0007669"/>
    <property type="project" value="UniProtKB-KW"/>
</dbReference>
<proteinExistence type="predicted"/>
<dbReference type="PANTHER" id="PTHR48098:SF6">
    <property type="entry name" value="FERRI-BACILLIBACTIN ESTERASE BESA"/>
    <property type="match status" value="1"/>
</dbReference>
<evidence type="ECO:0000313" key="1">
    <source>
        <dbReference type="EMBL" id="QFG68934.1"/>
    </source>
</evidence>
<sequence>MLLDPADLLPVHCPDGDDHGDLRSWRDVELPGLGRSAEIYAWLPPGYQERPEERYPVLYLHDGHNLFLRSRTFEGASWDVGRAMTDLAADGIRGIVVGIPCHPEQRSEEYTQYPHPERGGGRATDYATFLVEHLKPAVDAALPTLPGPEHTVVAGSSLGGVISAYLWLEHQDVFGGAGLFSPAFWWPGEQALTDLEQALATGRLRGRVHLDAGGHEQPDQPDIERAYVEDAERLLRALRGAQVPVRYVYDSTAYHFETAWADRFPAAAAWLLQGYAASPPFFADPAHQGDG</sequence>
<keyword evidence="1" id="KW-0378">Hydrolase</keyword>
<evidence type="ECO:0000313" key="2">
    <source>
        <dbReference type="Proteomes" id="UP000326546"/>
    </source>
</evidence>
<dbReference type="EMBL" id="CP044427">
    <property type="protein sequence ID" value="QFG68934.1"/>
    <property type="molecule type" value="Genomic_DNA"/>
</dbReference>
<dbReference type="Proteomes" id="UP000326546">
    <property type="component" value="Chromosome"/>
</dbReference>
<dbReference type="InterPro" id="IPR050583">
    <property type="entry name" value="Mycobacterial_A85_antigen"/>
</dbReference>
<dbReference type="Gene3D" id="3.40.50.1820">
    <property type="entry name" value="alpha/beta hydrolase"/>
    <property type="match status" value="1"/>
</dbReference>
<dbReference type="KEGG" id="serw:FY030_09670"/>
<dbReference type="PANTHER" id="PTHR48098">
    <property type="entry name" value="ENTEROCHELIN ESTERASE-RELATED"/>
    <property type="match status" value="1"/>
</dbReference>
<dbReference type="SUPFAM" id="SSF53474">
    <property type="entry name" value="alpha/beta-Hydrolases"/>
    <property type="match status" value="1"/>
</dbReference>
<accession>A0A5J6V6K7</accession>
<gene>
    <name evidence="1" type="ORF">FY030_09670</name>
</gene>
<organism evidence="1 2">
    <name type="scientific">Ornithinimicrobium pratense</name>
    <dbReference type="NCBI Taxonomy" id="2593973"/>
    <lineage>
        <taxon>Bacteria</taxon>
        <taxon>Bacillati</taxon>
        <taxon>Actinomycetota</taxon>
        <taxon>Actinomycetes</taxon>
        <taxon>Micrococcales</taxon>
        <taxon>Ornithinimicrobiaceae</taxon>
        <taxon>Ornithinimicrobium</taxon>
    </lineage>
</organism>
<dbReference type="RefSeq" id="WP_158061320.1">
    <property type="nucleotide sequence ID" value="NZ_CP044427.1"/>
</dbReference>
<dbReference type="Pfam" id="PF00756">
    <property type="entry name" value="Esterase"/>
    <property type="match status" value="1"/>
</dbReference>
<dbReference type="AlphaFoldDB" id="A0A5J6V6K7"/>
<protein>
    <submittedName>
        <fullName evidence="1">Alpha/beta hydrolase</fullName>
    </submittedName>
</protein>
<reference evidence="1 2" key="1">
    <citation type="submission" date="2019-09" db="EMBL/GenBank/DDBJ databases">
        <title>Serinicoccus pratensis sp. nov., isolated from meadow soil.</title>
        <authorList>
            <person name="Zhang W."/>
        </authorList>
    </citation>
    <scope>NUCLEOTIDE SEQUENCE [LARGE SCALE GENOMIC DNA]</scope>
    <source>
        <strain evidence="1 2">W204</strain>
    </source>
</reference>
<name>A0A5J6V6K7_9MICO</name>
<dbReference type="InterPro" id="IPR000801">
    <property type="entry name" value="Esterase-like"/>
</dbReference>